<feature type="compositionally biased region" description="Acidic residues" evidence="1">
    <location>
        <begin position="101"/>
        <end position="113"/>
    </location>
</feature>
<accession>A0ABQ7K0I6</accession>
<feature type="region of interest" description="Disordered" evidence="1">
    <location>
        <begin position="452"/>
        <end position="473"/>
    </location>
</feature>
<evidence type="ECO:0000313" key="3">
    <source>
        <dbReference type="Proteomes" id="UP001194696"/>
    </source>
</evidence>
<feature type="compositionally biased region" description="Acidic residues" evidence="1">
    <location>
        <begin position="255"/>
        <end position="267"/>
    </location>
</feature>
<feature type="compositionally biased region" description="Polar residues" evidence="1">
    <location>
        <begin position="232"/>
        <end position="244"/>
    </location>
</feature>
<feature type="compositionally biased region" description="Polar residues" evidence="1">
    <location>
        <begin position="184"/>
        <end position="197"/>
    </location>
</feature>
<dbReference type="PANTHER" id="PTHR21780">
    <property type="entry name" value="TRANSMEMBRANE PROTEIN 209"/>
    <property type="match status" value="1"/>
</dbReference>
<dbReference type="EMBL" id="JAAAIM010000378">
    <property type="protein sequence ID" value="KAG0288932.1"/>
    <property type="molecule type" value="Genomic_DNA"/>
</dbReference>
<comment type="caution">
    <text evidence="2">The sequence shown here is derived from an EMBL/GenBank/DDBJ whole genome shotgun (WGS) entry which is preliminary data.</text>
</comment>
<name>A0ABQ7K0I6_9FUNG</name>
<keyword evidence="3" id="KW-1185">Reference proteome</keyword>
<feature type="region of interest" description="Disordered" evidence="1">
    <location>
        <begin position="70"/>
        <end position="355"/>
    </location>
</feature>
<dbReference type="InterPro" id="IPR019176">
    <property type="entry name" value="Cytochrome_B561-rel"/>
</dbReference>
<dbReference type="Proteomes" id="UP001194696">
    <property type="component" value="Unassembled WGS sequence"/>
</dbReference>
<feature type="compositionally biased region" description="Polar residues" evidence="1">
    <location>
        <begin position="457"/>
        <end position="471"/>
    </location>
</feature>
<feature type="compositionally biased region" description="Polar residues" evidence="1">
    <location>
        <begin position="119"/>
        <end position="128"/>
    </location>
</feature>
<feature type="compositionally biased region" description="Basic and acidic residues" evidence="1">
    <location>
        <begin position="378"/>
        <end position="394"/>
    </location>
</feature>
<organism evidence="2 3">
    <name type="scientific">Linnemannia gamsii</name>
    <dbReference type="NCBI Taxonomy" id="64522"/>
    <lineage>
        <taxon>Eukaryota</taxon>
        <taxon>Fungi</taxon>
        <taxon>Fungi incertae sedis</taxon>
        <taxon>Mucoromycota</taxon>
        <taxon>Mortierellomycotina</taxon>
        <taxon>Mortierellomycetes</taxon>
        <taxon>Mortierellales</taxon>
        <taxon>Mortierellaceae</taxon>
        <taxon>Linnemannia</taxon>
    </lineage>
</organism>
<gene>
    <name evidence="2" type="ORF">BGZ96_007366</name>
</gene>
<feature type="compositionally biased region" description="Acidic residues" evidence="1">
    <location>
        <begin position="77"/>
        <end position="86"/>
    </location>
</feature>
<feature type="compositionally biased region" description="Low complexity" evidence="1">
    <location>
        <begin position="147"/>
        <end position="157"/>
    </location>
</feature>
<feature type="compositionally biased region" description="Acidic residues" evidence="1">
    <location>
        <begin position="208"/>
        <end position="230"/>
    </location>
</feature>
<feature type="compositionally biased region" description="Low complexity" evidence="1">
    <location>
        <begin position="164"/>
        <end position="173"/>
    </location>
</feature>
<proteinExistence type="predicted"/>
<feature type="region of interest" description="Disordered" evidence="1">
    <location>
        <begin position="371"/>
        <end position="407"/>
    </location>
</feature>
<dbReference type="PANTHER" id="PTHR21780:SF0">
    <property type="entry name" value="TRANSMEMBRANE PROTEIN 209"/>
    <property type="match status" value="1"/>
</dbReference>
<evidence type="ECO:0000256" key="1">
    <source>
        <dbReference type="SAM" id="MobiDB-lite"/>
    </source>
</evidence>
<sequence length="1292" mass="140730">MAELTRPLPSKSKPIQSNKTNANNDNDEEQETFHRQPEPVQPGDRFFDRPALAFNPASMPIEVNEQGLFVKAGPSEVSEDFAGDLEDQQRESRGSGSDATSDLEDETMDDPADVDAKGTQFSPATTLFTDALLTSGGGDKADQERPTTTSRATSKTTLQDLMNPTTTTSTSRRPIFEQSVKPPTFNSALFSTDNSGFASRIASHSDKEEVEDEEQEQESVSSEGEEEDQAVDSPTTLFPVSQSDRGLVLAVKEQGDDDQQVPDEEKDAEVPVSYPSLSEMSHSRAARNATQQPFEPSAAAAVPTLPESTNVKRWDLEKDEELSDAEIDLDFVNPRSKRLQDSQDSLYPAAPSHAAAEPRVSPFAAFLNAAPLRSSTHHSGDELSRPGRKGKQDEASQSDDESDHDIKDYVGAAALAGGTLLAKKFLHDKDSGDEKDTTGDVDLASLMREPFSKFLGSRSNPAGSGRNSTSDDGMFAGGVGGIVKSLLDASSQKQGDSSDDKASETFIPKLSAAEKGKQVVREDQTVPVTLGESLDDLPPINGLADKAFGSVSMAPVLDMLSPTPVTPPAPTMHGPRSGIYPAAPPEPWGPGSLRNTLSQRRSPINNVKADSADFKDAFNHDPNMAFAILPRKKPIAAQPKPAEGVRSLLSDYPDVIPKPSAASAPTVTLPADPTKAPVLRGRYELPSINKIDQWKSKNSLAPNAFRRLIFNILALFVSNRVMKGRVYKSFVRLLSSFVSPSIIFWTEWAVVIVLLFNIAEVLYSYTRRANNFETLPLTPSQRSLLGLEPVTSKVPGAVPIFKKPAVAPQNLTERPIMSTYVSPSQASLASSRTAFQKPVVSSISSEYRDAATILNKSMSRAFNTVSVQDKAGVERLMRNVEAREELKAEWKGVDSDPSKRAFGLHSAYGTPQAGLQGGIDMAHAGAHMADHSTRPDLLASINSRGPVNRYQPALRTTLSKDHTSKTDLQKDGLYVFGHIKVLKSLKVSEEQLDRWVFNLRNWLWDKVVKHVCSEMEVVDAELAKQGLSYLDCKSATMFYTSGPLPQNATNGSAASAAAAAAAPTVAPMANSLGWGAASIANPRMPSAFAPATSQPQQPLLPTSLQDLDARYGDSPIVKQRMVLELYLAIPGFANRKYVVERLQAMGPLLSHFSWDSTGVTWEGGKKTWTQDLPTDSQIIMHLFTVYMDLAMPAQPSQSYDRFPFSYKHYVPMEAKPDATTSLQIKQTAKYPPNYNLVVEGAMWEVVPKRLNVWYTLVLFIYMVMKEHGGYIGQINIGTRRVGLGDVVEGYDV</sequence>
<feature type="region of interest" description="Disordered" evidence="1">
    <location>
        <begin position="1"/>
        <end position="51"/>
    </location>
</feature>
<dbReference type="Pfam" id="PF09786">
    <property type="entry name" value="CytochromB561_N"/>
    <property type="match status" value="1"/>
</dbReference>
<evidence type="ECO:0000313" key="2">
    <source>
        <dbReference type="EMBL" id="KAG0288932.1"/>
    </source>
</evidence>
<reference evidence="2 3" key="1">
    <citation type="journal article" date="2020" name="Fungal Divers.">
        <title>Resolving the Mortierellaceae phylogeny through synthesis of multi-gene phylogenetics and phylogenomics.</title>
        <authorList>
            <person name="Vandepol N."/>
            <person name="Liber J."/>
            <person name="Desiro A."/>
            <person name="Na H."/>
            <person name="Kennedy M."/>
            <person name="Barry K."/>
            <person name="Grigoriev I.V."/>
            <person name="Miller A.N."/>
            <person name="O'Donnell K."/>
            <person name="Stajich J.E."/>
            <person name="Bonito G."/>
        </authorList>
    </citation>
    <scope>NUCLEOTIDE SEQUENCE [LARGE SCALE GENOMIC DNA]</scope>
    <source>
        <strain evidence="2 3">AD045</strain>
    </source>
</reference>
<protein>
    <submittedName>
        <fullName evidence="2">Uncharacterized protein</fullName>
    </submittedName>
</protein>
<feature type="compositionally biased region" description="Polar residues" evidence="1">
    <location>
        <begin position="13"/>
        <end position="24"/>
    </location>
</feature>
<feature type="compositionally biased region" description="Acidic residues" evidence="1">
    <location>
        <begin position="317"/>
        <end position="329"/>
    </location>
</feature>